<evidence type="ECO:0000259" key="6">
    <source>
        <dbReference type="Pfam" id="PF25151"/>
    </source>
</evidence>
<dbReference type="Proteomes" id="UP000694925">
    <property type="component" value="Unplaced"/>
</dbReference>
<dbReference type="Pfam" id="PF25150">
    <property type="entry name" value="TPR_Trm732"/>
    <property type="match status" value="1"/>
</dbReference>
<accession>A0AAJ7N957</accession>
<evidence type="ECO:0000256" key="2">
    <source>
        <dbReference type="ARBA" id="ARBA00022694"/>
    </source>
</evidence>
<evidence type="ECO:0000256" key="3">
    <source>
        <dbReference type="ARBA" id="ARBA00035698"/>
    </source>
</evidence>
<evidence type="ECO:0000259" key="5">
    <source>
        <dbReference type="Pfam" id="PF25150"/>
    </source>
</evidence>
<dbReference type="GO" id="GO:0030488">
    <property type="term" value="P:tRNA methylation"/>
    <property type="evidence" value="ECO:0007669"/>
    <property type="project" value="TreeGrafter"/>
</dbReference>
<evidence type="ECO:0000313" key="8">
    <source>
        <dbReference type="RefSeq" id="XP_017883798.1"/>
    </source>
</evidence>
<feature type="domain" description="tRNA (32-2'-O)-methyltransferase regulator THADA-like C-terminal TPR repeats region" evidence="6">
    <location>
        <begin position="656"/>
        <end position="815"/>
    </location>
</feature>
<organism evidence="7 8">
    <name type="scientific">Ceratina calcarata</name>
    <dbReference type="NCBI Taxonomy" id="156304"/>
    <lineage>
        <taxon>Eukaryota</taxon>
        <taxon>Metazoa</taxon>
        <taxon>Ecdysozoa</taxon>
        <taxon>Arthropoda</taxon>
        <taxon>Hexapoda</taxon>
        <taxon>Insecta</taxon>
        <taxon>Pterygota</taxon>
        <taxon>Neoptera</taxon>
        <taxon>Endopterygota</taxon>
        <taxon>Hymenoptera</taxon>
        <taxon>Apocrita</taxon>
        <taxon>Aculeata</taxon>
        <taxon>Apoidea</taxon>
        <taxon>Anthophila</taxon>
        <taxon>Apidae</taxon>
        <taxon>Ceratina</taxon>
        <taxon>Zadontomerus</taxon>
    </lineage>
</organism>
<dbReference type="GO" id="GO:0005829">
    <property type="term" value="C:cytosol"/>
    <property type="evidence" value="ECO:0007669"/>
    <property type="project" value="TreeGrafter"/>
</dbReference>
<keyword evidence="2" id="KW-0819">tRNA processing</keyword>
<dbReference type="PANTHER" id="PTHR14387:SF7">
    <property type="entry name" value="THYROID ADENOMA-ASSOCIATED PROTEIN"/>
    <property type="match status" value="1"/>
</dbReference>
<dbReference type="InterPro" id="IPR056842">
    <property type="entry name" value="THADA-like_TPR_C"/>
</dbReference>
<reference evidence="8" key="1">
    <citation type="submission" date="2025-08" db="UniProtKB">
        <authorList>
            <consortium name="RefSeq"/>
        </authorList>
    </citation>
    <scope>IDENTIFICATION</scope>
    <source>
        <tissue evidence="8">Whole body</tissue>
    </source>
</reference>
<evidence type="ECO:0000313" key="7">
    <source>
        <dbReference type="Proteomes" id="UP000694925"/>
    </source>
</evidence>
<dbReference type="InterPro" id="IPR056843">
    <property type="entry name" value="THADA-like_TPR"/>
</dbReference>
<feature type="domain" description="tRNA (32-2'-O)-methyltransferase regulator THADA-like TPR repeats region" evidence="5">
    <location>
        <begin position="44"/>
        <end position="218"/>
    </location>
</feature>
<dbReference type="GeneID" id="108627204"/>
<name>A0AAJ7N957_9HYME</name>
<protein>
    <recommendedName>
        <fullName evidence="3">tRNA (32-2'-O)-methyltransferase regulator THADA</fullName>
    </recommendedName>
</protein>
<dbReference type="KEGG" id="ccal:108627204"/>
<dbReference type="RefSeq" id="XP_017883798.1">
    <property type="nucleotide sequence ID" value="XM_018028309.2"/>
</dbReference>
<dbReference type="InterPro" id="IPR016024">
    <property type="entry name" value="ARM-type_fold"/>
</dbReference>
<feature type="domain" description="DUF2428" evidence="4">
    <location>
        <begin position="368"/>
        <end position="654"/>
    </location>
</feature>
<evidence type="ECO:0000259" key="4">
    <source>
        <dbReference type="Pfam" id="PF10350"/>
    </source>
</evidence>
<gene>
    <name evidence="8" type="primary">LOC108627204</name>
</gene>
<dbReference type="InterPro" id="IPR019442">
    <property type="entry name" value="THADA/TRM732_DUF2428"/>
</dbReference>
<evidence type="ECO:0000256" key="1">
    <source>
        <dbReference type="ARBA" id="ARBA00010409"/>
    </source>
</evidence>
<dbReference type="PANTHER" id="PTHR14387">
    <property type="entry name" value="THADA/DEATH RECEPTOR INTERACTING PROTEIN"/>
    <property type="match status" value="1"/>
</dbReference>
<comment type="similarity">
    <text evidence="1">Belongs to the THADA family.</text>
</comment>
<keyword evidence="7" id="KW-1185">Reference proteome</keyword>
<dbReference type="Pfam" id="PF25151">
    <property type="entry name" value="TPR_Trm732_C"/>
    <property type="match status" value="1"/>
</dbReference>
<dbReference type="Pfam" id="PF10350">
    <property type="entry name" value="DUF2428"/>
    <property type="match status" value="1"/>
</dbReference>
<dbReference type="SUPFAM" id="SSF48371">
    <property type="entry name" value="ARM repeat"/>
    <property type="match status" value="2"/>
</dbReference>
<dbReference type="InterPro" id="IPR051954">
    <property type="entry name" value="tRNA_methyltransferase_THADA"/>
</dbReference>
<sequence>MFKDTEIKRQLRELLRLKRSGELDTEEKILNSNNEYWRDSVLYADLERYVYHQDEEIKLNTLALIVESKKSTLRFTSRELDIIILFLNVNFKEKIEFVPLIQKVLKRMKDGLTVMRRQSVQNVKTSYLIKKEISNASLHMKQTILDQYCSVASDLQKAINMYCTVFQTLHDMCICSPDATYTRRKSSLQILLSMKDILGNEYKQVTWETRQSEAVFNLMLLDTYEENKEMALKIMKSMDPCLLQLDDESYVRDIILVAMELGNSIRPIDTITSAYMLKLSMLSPILLNVLESSFSLTKQSENNTEAIVLQLLLLLLKELKQSSALAKENIVKTVTQHSLYGYLFCIRSLLEECNLKSIEENHVWQNTIGELVSLCFELSHAVSLIVNNSSPEGHLPTDLNLRTIDETNHSTSDEQIVTPQMVLLCSWRTIKEVSLLFGLLAIKAPMFEDNSSIGLLNDGQIVQIGEHLVSLLSETKHRGAFEQAYVGFSQLCSHLWHLNKENLNRLPKMWLHQILFAIIGFKSNLKFCATRRSAGLPFIIQAILSTEPRKYKDTKTITFDSVMKILLGFTQLNDDENVLEKVQQLIYSNSAFAQYENLINSTNENNFQITEIKTHALNILRAIFRHSHLAEVVNNYVEDGLIAAFRSYDAPSWAERNAATLLFSALIIRIFGVQRTKDHINLTIDNKMNFESFFQKYPSLLPYILEELKTVITTDRTIIKSSVQAILLLLSRLYHNRNSESYDSLSELNNLIGQIIQCAKSAILETRKLAARALVPLLTKQSVGPVLSTIIENIASLENNQAFLNLIHGYMLQIYEGLKHFNLKLIDIDWNRFFKSTTWILENLEGSNSKHPCFLLAAVYTDICNEICKVDETYLAHFPILDTLISHLLHDKLKQGPARELYKLSAIKFIRSIAWETSLIQQYTPVRIYLHNLRVPETQIVAWSTLAEIISKLKYHDVSVLLITYAANEVRNFKQYFRKYSPELQDAIFDFLYDSLMYLNRIQSPSFTERKNICKLVLNEIRQYDNENGYSERDSYLRLLGKSYVTLASFDKDDETITLECTNYVYTNLCDNLWIASSNMDVQRSVFEIMHELFIVCYEREEYRYVQIQWWTTLLQLLLDNNSKVRHEAFLLLDRVPVHPKIVNSPLKSNIDLLLSKFHECNIHNKDPEFICIVLFYWSIALINDADYEMDDTDVFNKCTNLDFLEPIKVSEMCAKFLMENMKYCFDTLLPNAIIDWISSRLNVEFQRSISFRTFVMEYKSFIPDIQNKLDNFLNPTYKNKLLQLLAYEQYKTIYL</sequence>
<dbReference type="CTD" id="63892"/>
<proteinExistence type="inferred from homology"/>